<evidence type="ECO:0000313" key="3">
    <source>
        <dbReference type="Proteomes" id="UP001596481"/>
    </source>
</evidence>
<proteinExistence type="predicted"/>
<comment type="caution">
    <text evidence="2">The sequence shown here is derived from an EMBL/GenBank/DDBJ whole genome shotgun (WGS) entry which is preliminary data.</text>
</comment>
<evidence type="ECO:0000313" key="2">
    <source>
        <dbReference type="EMBL" id="MFC7202603.1"/>
    </source>
</evidence>
<feature type="compositionally biased region" description="Acidic residues" evidence="1">
    <location>
        <begin position="1"/>
        <end position="20"/>
    </location>
</feature>
<feature type="compositionally biased region" description="Acidic residues" evidence="1">
    <location>
        <begin position="38"/>
        <end position="61"/>
    </location>
</feature>
<organism evidence="2 3">
    <name type="scientific">Haloferax namakaokahaiae</name>
    <dbReference type="NCBI Taxonomy" id="1748331"/>
    <lineage>
        <taxon>Archaea</taxon>
        <taxon>Methanobacteriati</taxon>
        <taxon>Methanobacteriota</taxon>
        <taxon>Stenosarchaea group</taxon>
        <taxon>Halobacteria</taxon>
        <taxon>Halobacteriales</taxon>
        <taxon>Haloferacaceae</taxon>
        <taxon>Haloferax</taxon>
    </lineage>
</organism>
<dbReference type="EMBL" id="JBHTAA010000001">
    <property type="protein sequence ID" value="MFC7202603.1"/>
    <property type="molecule type" value="Genomic_DNA"/>
</dbReference>
<accession>A0ABD5ZBQ8</accession>
<dbReference type="Proteomes" id="UP001596481">
    <property type="component" value="Unassembled WGS sequence"/>
</dbReference>
<dbReference type="AlphaFoldDB" id="A0ABD5ZBQ8"/>
<evidence type="ECO:0000256" key="1">
    <source>
        <dbReference type="SAM" id="MobiDB-lite"/>
    </source>
</evidence>
<feature type="compositionally biased region" description="Basic and acidic residues" evidence="1">
    <location>
        <begin position="62"/>
        <end position="82"/>
    </location>
</feature>
<name>A0ABD5ZBQ8_9EURY</name>
<feature type="region of interest" description="Disordered" evidence="1">
    <location>
        <begin position="1"/>
        <end position="82"/>
    </location>
</feature>
<sequence>MSDDTEADVTDRDPDIEDDEGHGITVEGGGDAGASSPEESEEIDAENPDEAEEPDEEDEMRAEEAKETENVDNHRDEEPFYS</sequence>
<protein>
    <submittedName>
        <fullName evidence="2">Uncharacterized protein</fullName>
    </submittedName>
</protein>
<gene>
    <name evidence="2" type="ORF">ACFQJC_03695</name>
</gene>
<reference evidence="2 3" key="1">
    <citation type="journal article" date="2019" name="Int. J. Syst. Evol. Microbiol.">
        <title>The Global Catalogue of Microorganisms (GCM) 10K type strain sequencing project: providing services to taxonomists for standard genome sequencing and annotation.</title>
        <authorList>
            <consortium name="The Broad Institute Genomics Platform"/>
            <consortium name="The Broad Institute Genome Sequencing Center for Infectious Disease"/>
            <person name="Wu L."/>
            <person name="Ma J."/>
        </authorList>
    </citation>
    <scope>NUCLEOTIDE SEQUENCE [LARGE SCALE GENOMIC DNA]</scope>
    <source>
        <strain evidence="2 3">DSM 29988</strain>
    </source>
</reference>
<dbReference type="RefSeq" id="WP_390221900.1">
    <property type="nucleotide sequence ID" value="NZ_JBHTAA010000001.1"/>
</dbReference>
<keyword evidence="3" id="KW-1185">Reference proteome</keyword>